<dbReference type="PANTHER" id="PTHR46093:SF18">
    <property type="entry name" value="FIBRONECTIN TYPE-III DOMAIN-CONTAINING PROTEIN"/>
    <property type="match status" value="1"/>
</dbReference>
<evidence type="ECO:0000256" key="2">
    <source>
        <dbReference type="ARBA" id="ARBA00022737"/>
    </source>
</evidence>
<reference evidence="4" key="1">
    <citation type="journal article" date="2020" name="Stud. Mycol.">
        <title>101 Dothideomycetes genomes: a test case for predicting lifestyles and emergence of pathogens.</title>
        <authorList>
            <person name="Haridas S."/>
            <person name="Albert R."/>
            <person name="Binder M."/>
            <person name="Bloem J."/>
            <person name="Labutti K."/>
            <person name="Salamov A."/>
            <person name="Andreopoulos B."/>
            <person name="Baker S."/>
            <person name="Barry K."/>
            <person name="Bills G."/>
            <person name="Bluhm B."/>
            <person name="Cannon C."/>
            <person name="Castanera R."/>
            <person name="Culley D."/>
            <person name="Daum C."/>
            <person name="Ezra D."/>
            <person name="Gonzalez J."/>
            <person name="Henrissat B."/>
            <person name="Kuo A."/>
            <person name="Liang C."/>
            <person name="Lipzen A."/>
            <person name="Lutzoni F."/>
            <person name="Magnuson J."/>
            <person name="Mondo S."/>
            <person name="Nolan M."/>
            <person name="Ohm R."/>
            <person name="Pangilinan J."/>
            <person name="Park H.-J."/>
            <person name="Ramirez L."/>
            <person name="Alfaro M."/>
            <person name="Sun H."/>
            <person name="Tritt A."/>
            <person name="Yoshinaga Y."/>
            <person name="Zwiers L.-H."/>
            <person name="Turgeon B."/>
            <person name="Goodwin S."/>
            <person name="Spatafora J."/>
            <person name="Crous P."/>
            <person name="Grigoriev I."/>
        </authorList>
    </citation>
    <scope>NUCLEOTIDE SEQUENCE</scope>
    <source>
        <strain evidence="4">CBS 121410</strain>
    </source>
</reference>
<dbReference type="InterPro" id="IPR015915">
    <property type="entry name" value="Kelch-typ_b-propeller"/>
</dbReference>
<keyword evidence="2" id="KW-0677">Repeat</keyword>
<dbReference type="Gene3D" id="2.120.10.80">
    <property type="entry name" value="Kelch-type beta propeller"/>
    <property type="match status" value="1"/>
</dbReference>
<dbReference type="InterPro" id="IPR011043">
    <property type="entry name" value="Gal_Oxase/kelch_b-propeller"/>
</dbReference>
<keyword evidence="5" id="KW-1185">Reference proteome</keyword>
<dbReference type="AlphaFoldDB" id="A0A9P4HRG3"/>
<name>A0A9P4HRG3_9PEZI</name>
<dbReference type="OrthoDB" id="10251809at2759"/>
<accession>A0A9P4HRG3</accession>
<evidence type="ECO:0000256" key="3">
    <source>
        <dbReference type="SAM" id="SignalP"/>
    </source>
</evidence>
<dbReference type="EMBL" id="ML978733">
    <property type="protein sequence ID" value="KAF2085076.1"/>
    <property type="molecule type" value="Genomic_DNA"/>
</dbReference>
<feature type="chain" id="PRO_5040283941" description="Galactose oxidase" evidence="3">
    <location>
        <begin position="23"/>
        <end position="444"/>
    </location>
</feature>
<keyword evidence="3" id="KW-0732">Signal</keyword>
<dbReference type="PANTHER" id="PTHR46093">
    <property type="entry name" value="ACYL-COA-BINDING DOMAIN-CONTAINING PROTEIN 5"/>
    <property type="match status" value="1"/>
</dbReference>
<organism evidence="4 5">
    <name type="scientific">Saccharata proteae CBS 121410</name>
    <dbReference type="NCBI Taxonomy" id="1314787"/>
    <lineage>
        <taxon>Eukaryota</taxon>
        <taxon>Fungi</taxon>
        <taxon>Dikarya</taxon>
        <taxon>Ascomycota</taxon>
        <taxon>Pezizomycotina</taxon>
        <taxon>Dothideomycetes</taxon>
        <taxon>Dothideomycetes incertae sedis</taxon>
        <taxon>Botryosphaeriales</taxon>
        <taxon>Saccharataceae</taxon>
        <taxon>Saccharata</taxon>
    </lineage>
</organism>
<evidence type="ECO:0008006" key="6">
    <source>
        <dbReference type="Google" id="ProtNLM"/>
    </source>
</evidence>
<keyword evidence="1" id="KW-0880">Kelch repeat</keyword>
<protein>
    <recommendedName>
        <fullName evidence="6">Galactose oxidase</fullName>
    </recommendedName>
</protein>
<comment type="caution">
    <text evidence="4">The sequence shown here is derived from an EMBL/GenBank/DDBJ whole genome shotgun (WGS) entry which is preliminary data.</text>
</comment>
<evidence type="ECO:0000313" key="5">
    <source>
        <dbReference type="Proteomes" id="UP000799776"/>
    </source>
</evidence>
<evidence type="ECO:0000313" key="4">
    <source>
        <dbReference type="EMBL" id="KAF2085076.1"/>
    </source>
</evidence>
<sequence>MYAHSLYLLLATVLYGTTFVSSQSATTNATTFIRRARHTSITIGNFVYIDGGRVSQYTSDSSSNATARINNVTLSLDMRTSWTNETVELRAIDKSGAPVFEIVGLWQDSGDDGFYFWAGETNPPLEVPLPSLWKFSVDGEGGGSWAQQPITDTGSFNKLTRPAGGYFASSNNAGIYVGGYVYQWTDPDVSATSIVPNPGVVTYNFTTGTWTNTSANAFTTYGAEVGGVAADIPFGPNGLVILMGGESATPTKWSNQEDHIPFSNITFYDPVELEWYSQIATGDIPIDRDGFCMTGVAGQNGTYEIFVFGGWNAHYPKSYDDVHVLSLPAFRWFSGPSSGQPRVGPTCETVGTGKRQMLIVGGQDNDLEQDERWSTPDPWKQGLGIMDMTELSWSDIYDADAATYESPQVVKDWYSGEYVKTPSSIFLPIASRSWLLTSKKWFGA</sequence>
<feature type="signal peptide" evidence="3">
    <location>
        <begin position="1"/>
        <end position="22"/>
    </location>
</feature>
<gene>
    <name evidence="4" type="ORF">K490DRAFT_47263</name>
</gene>
<evidence type="ECO:0000256" key="1">
    <source>
        <dbReference type="ARBA" id="ARBA00022441"/>
    </source>
</evidence>
<proteinExistence type="predicted"/>
<dbReference type="Proteomes" id="UP000799776">
    <property type="component" value="Unassembled WGS sequence"/>
</dbReference>
<dbReference type="SUPFAM" id="SSF50965">
    <property type="entry name" value="Galactose oxidase, central domain"/>
    <property type="match status" value="1"/>
</dbReference>